<sequence>MDDPWGSPWASTENEKDAKPPSPTKSTRSDLEPPPRAFFSGSGSPRIPTISGPSPWADDDDGFGDWAAAETPGQTQSGWGGWGAPSPKLTSPPRDDVFGEASPIAWPGNTALSKPANVSLRQPSPDPWAADFSSLDDSVPRFVIDAPSTDTVPIPDETKQENEPGWAEEEPAEAGPQEDSRDREEEEEGDGTPTQPNATAESAVAEGPGRTSIADAERASVESTGQSHESPFSSPSGDDDTDLDDDRQDSPITSIDEDARRQPVLRKTSGKVQELVSKFDGLARALSQEPPAVRRERSTGRSNTSADSDEAADFGDFEDADEEPQTPERPSTPRPADHPLPESGASTAISSPQSAQKTPGSVRRILAAHGPVSFDVDLGDVDKLFSLPGGAEETETDAYVPDHIIDDSFTEISERKTWYRVSRMGSSRKHNAGDDENYRLVTWPTSTIREETIKVVRRWMEEDSIAGRVTLGGGISKTQKNMFGWDSSAEPVALDAVFRKKSHARAASLQTSTSAAQKVSSSLRSPLDRPSSIASTPVPTFGWSSSPTTDTHAPKVQPPAVQLPLSMASPSLPTNNTPSPGIPPPIALTRPGQGSITTKTFAKPESQPSHQTASLVASTSSAPPNNTSLDDDDEWGEMVASPSVPDTGVNGFGLLDTSFAATNNTSLPFNPGPTTEPRPAVAPAVAPAATAMPPPTDPWASVDFSVFETAKAPPPAVPGPGLDFPKATISTTPIIPTTPLDVPSGLQPAAPASKDSNNPFTPTTPLEIHSPVALRGAAEYFGADVQPPEDDAARHILASLPDLSYMLR</sequence>
<keyword evidence="3" id="KW-1185">Reference proteome</keyword>
<organism evidence="2 3">
    <name type="scientific">Echria macrotheca</name>
    <dbReference type="NCBI Taxonomy" id="438768"/>
    <lineage>
        <taxon>Eukaryota</taxon>
        <taxon>Fungi</taxon>
        <taxon>Dikarya</taxon>
        <taxon>Ascomycota</taxon>
        <taxon>Pezizomycotina</taxon>
        <taxon>Sordariomycetes</taxon>
        <taxon>Sordariomycetidae</taxon>
        <taxon>Sordariales</taxon>
        <taxon>Schizotheciaceae</taxon>
        <taxon>Echria</taxon>
    </lineage>
</organism>
<feature type="compositionally biased region" description="Acidic residues" evidence="1">
    <location>
        <begin position="237"/>
        <end position="247"/>
    </location>
</feature>
<feature type="compositionally biased region" description="Polar residues" evidence="1">
    <location>
        <begin position="533"/>
        <end position="551"/>
    </location>
</feature>
<feature type="region of interest" description="Disordered" evidence="1">
    <location>
        <begin position="565"/>
        <end position="584"/>
    </location>
</feature>
<protein>
    <recommendedName>
        <fullName evidence="4">Glucan 1, 4-alpha-glucosidase</fullName>
    </recommendedName>
</protein>
<feature type="region of interest" description="Disordered" evidence="1">
    <location>
        <begin position="590"/>
        <end position="632"/>
    </location>
</feature>
<accession>A0AAJ0BF68</accession>
<evidence type="ECO:0000313" key="3">
    <source>
        <dbReference type="Proteomes" id="UP001239445"/>
    </source>
</evidence>
<feature type="region of interest" description="Disordered" evidence="1">
    <location>
        <begin position="1"/>
        <end position="361"/>
    </location>
</feature>
<evidence type="ECO:0008006" key="4">
    <source>
        <dbReference type="Google" id="ProtNLM"/>
    </source>
</evidence>
<feature type="compositionally biased region" description="Polar residues" evidence="1">
    <location>
        <begin position="344"/>
        <end position="359"/>
    </location>
</feature>
<feature type="compositionally biased region" description="Polar residues" evidence="1">
    <location>
        <begin position="592"/>
        <end position="628"/>
    </location>
</feature>
<feature type="compositionally biased region" description="Polar residues" evidence="1">
    <location>
        <begin position="221"/>
        <end position="232"/>
    </location>
</feature>
<feature type="compositionally biased region" description="Low complexity" evidence="1">
    <location>
        <begin position="569"/>
        <end position="579"/>
    </location>
</feature>
<comment type="caution">
    <text evidence="2">The sequence shown here is derived from an EMBL/GenBank/DDBJ whole genome shotgun (WGS) entry which is preliminary data.</text>
</comment>
<feature type="compositionally biased region" description="Low complexity" evidence="1">
    <location>
        <begin position="505"/>
        <end position="532"/>
    </location>
</feature>
<dbReference type="AlphaFoldDB" id="A0AAJ0BF68"/>
<feature type="region of interest" description="Disordered" evidence="1">
    <location>
        <begin position="505"/>
        <end position="557"/>
    </location>
</feature>
<evidence type="ECO:0000256" key="1">
    <source>
        <dbReference type="SAM" id="MobiDB-lite"/>
    </source>
</evidence>
<evidence type="ECO:0000313" key="2">
    <source>
        <dbReference type="EMBL" id="KAK1757160.1"/>
    </source>
</evidence>
<gene>
    <name evidence="2" type="ORF">QBC47DRAFT_175847</name>
</gene>
<feature type="region of interest" description="Disordered" evidence="1">
    <location>
        <begin position="743"/>
        <end position="767"/>
    </location>
</feature>
<proteinExistence type="predicted"/>
<feature type="compositionally biased region" description="Acidic residues" evidence="1">
    <location>
        <begin position="307"/>
        <end position="325"/>
    </location>
</feature>
<reference evidence="2" key="1">
    <citation type="submission" date="2023-06" db="EMBL/GenBank/DDBJ databases">
        <title>Genome-scale phylogeny and comparative genomics of the fungal order Sordariales.</title>
        <authorList>
            <consortium name="Lawrence Berkeley National Laboratory"/>
            <person name="Hensen N."/>
            <person name="Bonometti L."/>
            <person name="Westerberg I."/>
            <person name="Brannstrom I.O."/>
            <person name="Guillou S."/>
            <person name="Cros-Aarteil S."/>
            <person name="Calhoun S."/>
            <person name="Haridas S."/>
            <person name="Kuo A."/>
            <person name="Mondo S."/>
            <person name="Pangilinan J."/>
            <person name="Riley R."/>
            <person name="Labutti K."/>
            <person name="Andreopoulos B."/>
            <person name="Lipzen A."/>
            <person name="Chen C."/>
            <person name="Yanf M."/>
            <person name="Daum C."/>
            <person name="Ng V."/>
            <person name="Clum A."/>
            <person name="Steindorff A."/>
            <person name="Ohm R."/>
            <person name="Martin F."/>
            <person name="Silar P."/>
            <person name="Natvig D."/>
            <person name="Lalanne C."/>
            <person name="Gautier V."/>
            <person name="Ament-Velasquez S.L."/>
            <person name="Kruys A."/>
            <person name="Hutchinson M.I."/>
            <person name="Powell A.J."/>
            <person name="Barry K."/>
            <person name="Miller A.N."/>
            <person name="Grigoriev I.V."/>
            <person name="Debuchy R."/>
            <person name="Gladieux P."/>
            <person name="Thoren M.H."/>
            <person name="Johannesson H."/>
        </authorList>
    </citation>
    <scope>NUCLEOTIDE SEQUENCE</scope>
    <source>
        <strain evidence="2">PSN4</strain>
    </source>
</reference>
<dbReference type="EMBL" id="MU839831">
    <property type="protein sequence ID" value="KAK1757160.1"/>
    <property type="molecule type" value="Genomic_DNA"/>
</dbReference>
<dbReference type="Proteomes" id="UP001239445">
    <property type="component" value="Unassembled WGS sequence"/>
</dbReference>
<name>A0AAJ0BF68_9PEZI</name>
<feature type="compositionally biased region" description="Polar residues" evidence="1">
    <location>
        <begin position="754"/>
        <end position="764"/>
    </location>
</feature>